<dbReference type="GO" id="GO:0003676">
    <property type="term" value="F:nucleic acid binding"/>
    <property type="evidence" value="ECO:0007669"/>
    <property type="project" value="InterPro"/>
</dbReference>
<dbReference type="PROSITE" id="PS50830">
    <property type="entry name" value="TNASE_3"/>
    <property type="match status" value="1"/>
</dbReference>
<dbReference type="PROSITE" id="PS01284">
    <property type="entry name" value="TNASE_2"/>
    <property type="match status" value="1"/>
</dbReference>
<evidence type="ECO:0000313" key="4">
    <source>
        <dbReference type="Proteomes" id="UP000198881"/>
    </source>
</evidence>
<accession>A0A1I7MNC6</accession>
<dbReference type="RefSeq" id="WP_091697670.1">
    <property type="nucleotide sequence ID" value="NZ_FPCG01000007.1"/>
</dbReference>
<dbReference type="EMBL" id="FPCG01000007">
    <property type="protein sequence ID" value="SFV23408.1"/>
    <property type="molecule type" value="Genomic_DNA"/>
</dbReference>
<name>A0A1I7MNC6_9MICC</name>
<feature type="compositionally biased region" description="Pro residues" evidence="1">
    <location>
        <begin position="385"/>
        <end position="399"/>
    </location>
</feature>
<feature type="compositionally biased region" description="Pro residues" evidence="1">
    <location>
        <begin position="367"/>
        <end position="378"/>
    </location>
</feature>
<dbReference type="InterPro" id="IPR016071">
    <property type="entry name" value="Staphylococal_nuclease_OB-fold"/>
</dbReference>
<evidence type="ECO:0000259" key="2">
    <source>
        <dbReference type="PROSITE" id="PS50830"/>
    </source>
</evidence>
<protein>
    <submittedName>
        <fullName evidence="3">Micrococcal nuclease</fullName>
    </submittedName>
</protein>
<organism evidence="3 4">
    <name type="scientific">Micrococcus terreus</name>
    <dbReference type="NCBI Taxonomy" id="574650"/>
    <lineage>
        <taxon>Bacteria</taxon>
        <taxon>Bacillati</taxon>
        <taxon>Actinomycetota</taxon>
        <taxon>Actinomycetes</taxon>
        <taxon>Micrococcales</taxon>
        <taxon>Micrococcaceae</taxon>
        <taxon>Micrococcus</taxon>
    </lineage>
</organism>
<proteinExistence type="predicted"/>
<dbReference type="Proteomes" id="UP000198881">
    <property type="component" value="Unassembled WGS sequence"/>
</dbReference>
<feature type="region of interest" description="Disordered" evidence="1">
    <location>
        <begin position="293"/>
        <end position="431"/>
    </location>
</feature>
<dbReference type="SUPFAM" id="SSF50199">
    <property type="entry name" value="Staphylococcal nuclease"/>
    <property type="match status" value="1"/>
</dbReference>
<dbReference type="AlphaFoldDB" id="A0A1I7MNC6"/>
<dbReference type="SMART" id="SM00318">
    <property type="entry name" value="SNc"/>
    <property type="match status" value="1"/>
</dbReference>
<feature type="compositionally biased region" description="Basic and acidic residues" evidence="1">
    <location>
        <begin position="293"/>
        <end position="359"/>
    </location>
</feature>
<dbReference type="Gene3D" id="2.40.50.90">
    <property type="match status" value="1"/>
</dbReference>
<dbReference type="STRING" id="574650.SAMN04487966_10768"/>
<keyword evidence="4" id="KW-1185">Reference proteome</keyword>
<dbReference type="OrthoDB" id="5241375at2"/>
<dbReference type="GO" id="GO:0004518">
    <property type="term" value="F:nuclease activity"/>
    <property type="evidence" value="ECO:0007669"/>
    <property type="project" value="InterPro"/>
</dbReference>
<sequence length="431" mass="45708">MNSSASGEDSILSPAGEVAAEAVKKTSWWKVGTGTVLVVGVLGAGGAFAVNQSQRAKDDTWATVVRVVDGDTFEGVIAGEQKTVRLLNVDTPETKHPQEPVQCMGPEATEMLKDLLEPGDRVKLEYDIERTDRYGRTLAGVFKDDSLVNADLARAGLGVAVLYEPNRKFYDEVWEAQQEAEAAGDGLFDPQIDCTLPAHEPALAPLEALPLDEIPTDPAAIASALAAVAPVIAAGEGLDAMLGLVGSAGMPHLHAAYGKRAEQLQPRVTAALADARGYQGDLQRAEQAAEQRIAAEKKAAERRAAEKKAAEKRAAQEKAEAKKREAERAEAAKKAQAERERQAKIQAERRAAAEREAARQRQQQAPAPRPAPRQPAPAPRQQAPAPAPKPAPKLAPRPAPGGSGYGTDADFPGYTGPRCYAPGGQVWKPCG</sequence>
<reference evidence="3 4" key="1">
    <citation type="submission" date="2016-10" db="EMBL/GenBank/DDBJ databases">
        <authorList>
            <person name="de Groot N.N."/>
        </authorList>
    </citation>
    <scope>NUCLEOTIDE SEQUENCE [LARGE SCALE GENOMIC DNA]</scope>
    <source>
        <strain evidence="3 4">CGMCC 1.7054</strain>
    </source>
</reference>
<gene>
    <name evidence="3" type="ORF">SAMN04487966_10768</name>
</gene>
<evidence type="ECO:0000313" key="3">
    <source>
        <dbReference type="EMBL" id="SFV23408.1"/>
    </source>
</evidence>
<feature type="domain" description="TNase-like" evidence="2">
    <location>
        <begin position="58"/>
        <end position="190"/>
    </location>
</feature>
<dbReference type="InterPro" id="IPR002071">
    <property type="entry name" value="Thermonucl_AS"/>
</dbReference>
<dbReference type="InterPro" id="IPR035437">
    <property type="entry name" value="SNase_OB-fold_sf"/>
</dbReference>
<evidence type="ECO:0000256" key="1">
    <source>
        <dbReference type="SAM" id="MobiDB-lite"/>
    </source>
</evidence>
<dbReference type="Pfam" id="PF00565">
    <property type="entry name" value="SNase"/>
    <property type="match status" value="1"/>
</dbReference>